<keyword evidence="5 6" id="KW-0472">Membrane</keyword>
<dbReference type="Pfam" id="PF00122">
    <property type="entry name" value="E1-E2_ATPase"/>
    <property type="match status" value="1"/>
</dbReference>
<sequence>MDKYCNSTWLQVVEMLDSNIQKGLNSSECLARKEKYGSNKIELPSANRVSKNIISIFKQVHILIYLILTVLLFVLNFNNYKFIILGFLLINTASLMVYNIRKDKEIGFLEKLNFATATVVRDGIQQIIKAEDILIGDIVIFKKDSLIPADIRIVKANNIKVDEKNITGETFFKEKFESKISGGINSLGEMNNILFKGSVIKEGSGEGIVISIGNSTQLGRLLAMLTYASNRKNTLLNKIQKQWGKYLMYSFLILMCGIISINLVKQDISDLYTGFFIIGCLPAFLIIVLAVKYIFELFLKQDINIINFSTFDLINDINIMCLDKIGAITQEKMIVRKILTNNEISLSENVEYSKDINMMRILDISLLCNNSIYNVENSNCSGDLAEVAYLEYASKKKVYKSILDNQNLRILEIPMDFDKKMTTVLNRIKRWYRANSRGNLDSVLERCTHIMVDGVEKELTDEEKAKIKEFDIKFSAEGLITEAFAYRNFSYQPSTDENIESNMVFVGIIALENPLKEDIEERVNKIKDNGIIPILFTEENKISAITTAKKARLIYKNEQVVSGIELNTLNSKELKDLLNKVRVFSRINPEIKSQIIALFNKDGYKVSATGENLGDLPSLNLSNVGIAKGDPSLLVKKISDVYIKENYLDGFFKIKDYATKLNHNINRAFKGIYTLVLTQIITLLLSSMIGVAESLDIFNILFVNIILSVPLALILLLKDGLDISRKEVVGRSLLLSGIILISTYILKDDSRYLTSLLTMSLGGILFTAFNSNISLKESSIERKLMMIALALSIASLGAIFMLKQVIITNNCMIILAVIVVFLLVFEILFKKWQNSLMR</sequence>
<evidence type="ECO:0000313" key="9">
    <source>
        <dbReference type="EMBL" id="NFF86617.1"/>
    </source>
</evidence>
<keyword evidence="2 6" id="KW-0812">Transmembrane</keyword>
<proteinExistence type="predicted"/>
<dbReference type="SUPFAM" id="SSF81653">
    <property type="entry name" value="Calcium ATPase, transduction domain A"/>
    <property type="match status" value="1"/>
</dbReference>
<feature type="transmembrane region" description="Helical" evidence="6">
    <location>
        <begin position="697"/>
        <end position="716"/>
    </location>
</feature>
<dbReference type="InterPro" id="IPR023298">
    <property type="entry name" value="ATPase_P-typ_TM_dom_sf"/>
</dbReference>
<comment type="caution">
    <text evidence="9">The sequence shown here is derived from an EMBL/GenBank/DDBJ whole genome shotgun (WGS) entry which is preliminary data.</text>
</comment>
<name>A0A0L9YA56_CLOBO</name>
<dbReference type="SUPFAM" id="SSF81665">
    <property type="entry name" value="Calcium ATPase, transmembrane domain M"/>
    <property type="match status" value="1"/>
</dbReference>
<dbReference type="SUPFAM" id="SSF56784">
    <property type="entry name" value="HAD-like"/>
    <property type="match status" value="1"/>
</dbReference>
<dbReference type="EMBL" id="SWVK01000016">
    <property type="protein sequence ID" value="NFN35844.1"/>
    <property type="molecule type" value="Genomic_DNA"/>
</dbReference>
<dbReference type="RefSeq" id="WP_053342155.1">
    <property type="nucleotide sequence ID" value="NZ_LFPA01000124.1"/>
</dbReference>
<feature type="transmembrane region" description="Helical" evidence="6">
    <location>
        <begin position="672"/>
        <end position="691"/>
    </location>
</feature>
<comment type="subcellular location">
    <subcellularLocation>
        <location evidence="1">Membrane</location>
        <topology evidence="1">Multi-pass membrane protein</topology>
    </subcellularLocation>
</comment>
<evidence type="ECO:0000313" key="11">
    <source>
        <dbReference type="Proteomes" id="UP000473681"/>
    </source>
</evidence>
<dbReference type="PANTHER" id="PTHR24093">
    <property type="entry name" value="CATION TRANSPORTING ATPASE"/>
    <property type="match status" value="1"/>
</dbReference>
<dbReference type="InterPro" id="IPR059000">
    <property type="entry name" value="ATPase_P-type_domA"/>
</dbReference>
<dbReference type="PANTHER" id="PTHR24093:SF506">
    <property type="entry name" value="CATION-TRANSPORTING ATPASE PMA1"/>
    <property type="match status" value="1"/>
</dbReference>
<dbReference type="Proteomes" id="UP000473681">
    <property type="component" value="Unassembled WGS sequence"/>
</dbReference>
<keyword evidence="3" id="KW-0460">Magnesium</keyword>
<evidence type="ECO:0000259" key="8">
    <source>
        <dbReference type="Pfam" id="PF00690"/>
    </source>
</evidence>
<dbReference type="AlphaFoldDB" id="A0A0L9YA56"/>
<dbReference type="InterPro" id="IPR023299">
    <property type="entry name" value="ATPase_P-typ_cyto_dom_N"/>
</dbReference>
<dbReference type="GO" id="GO:0005886">
    <property type="term" value="C:plasma membrane"/>
    <property type="evidence" value="ECO:0007669"/>
    <property type="project" value="TreeGrafter"/>
</dbReference>
<dbReference type="InterPro" id="IPR004014">
    <property type="entry name" value="ATPase_P-typ_cation-transptr_N"/>
</dbReference>
<feature type="transmembrane region" description="Helical" evidence="6">
    <location>
        <begin position="60"/>
        <end position="77"/>
    </location>
</feature>
<feature type="transmembrane region" description="Helical" evidence="6">
    <location>
        <begin position="83"/>
        <end position="100"/>
    </location>
</feature>
<dbReference type="PRINTS" id="PR00119">
    <property type="entry name" value="CATATPASE"/>
</dbReference>
<feature type="transmembrane region" description="Helical" evidence="6">
    <location>
        <begin position="246"/>
        <end position="265"/>
    </location>
</feature>
<dbReference type="Gene3D" id="3.40.50.1000">
    <property type="entry name" value="HAD superfamily/HAD-like"/>
    <property type="match status" value="1"/>
</dbReference>
<dbReference type="GO" id="GO:0005388">
    <property type="term" value="F:P-type calcium transporter activity"/>
    <property type="evidence" value="ECO:0007669"/>
    <property type="project" value="TreeGrafter"/>
</dbReference>
<organism evidence="9 12">
    <name type="scientific">Clostridium botulinum</name>
    <dbReference type="NCBI Taxonomy" id="1491"/>
    <lineage>
        <taxon>Bacteria</taxon>
        <taxon>Bacillati</taxon>
        <taxon>Bacillota</taxon>
        <taxon>Clostridia</taxon>
        <taxon>Eubacteriales</taxon>
        <taxon>Clostridiaceae</taxon>
        <taxon>Clostridium</taxon>
    </lineage>
</organism>
<evidence type="ECO:0000313" key="10">
    <source>
        <dbReference type="EMBL" id="NFN35844.1"/>
    </source>
</evidence>
<dbReference type="GO" id="GO:0000166">
    <property type="term" value="F:nucleotide binding"/>
    <property type="evidence" value="ECO:0007669"/>
    <property type="project" value="InterPro"/>
</dbReference>
<dbReference type="OrthoDB" id="1937481at2"/>
<feature type="transmembrane region" description="Helical" evidence="6">
    <location>
        <begin position="728"/>
        <end position="746"/>
    </location>
</feature>
<dbReference type="InterPro" id="IPR008250">
    <property type="entry name" value="ATPase_P-typ_transduc_dom_A_sf"/>
</dbReference>
<evidence type="ECO:0000313" key="12">
    <source>
        <dbReference type="Proteomes" id="UP000476820"/>
    </source>
</evidence>
<reference evidence="11 12" key="1">
    <citation type="submission" date="2019-04" db="EMBL/GenBank/DDBJ databases">
        <title>Genome sequencing of Clostridium botulinum Groups I-IV and Clostridium butyricum.</title>
        <authorList>
            <person name="Brunt J."/>
            <person name="Van Vliet A.H.M."/>
            <person name="Stringer S.C."/>
            <person name="Carter A.T."/>
            <person name="Peck M.W."/>
        </authorList>
    </citation>
    <scope>NUCLEOTIDE SEQUENCE [LARGE SCALE GENOMIC DNA]</scope>
    <source>
        <strain evidence="9 12">1605</strain>
        <strain evidence="10 11">CB-K-33E</strain>
    </source>
</reference>
<dbReference type="Pfam" id="PF00690">
    <property type="entry name" value="Cation_ATPase_N"/>
    <property type="match status" value="1"/>
</dbReference>
<dbReference type="EMBL" id="SWOV01000002">
    <property type="protein sequence ID" value="NFF86617.1"/>
    <property type="molecule type" value="Genomic_DNA"/>
</dbReference>
<dbReference type="Gene3D" id="2.70.150.10">
    <property type="entry name" value="Calcium-transporting ATPase, cytoplasmic transduction domain A"/>
    <property type="match status" value="1"/>
</dbReference>
<dbReference type="InterPro" id="IPR036412">
    <property type="entry name" value="HAD-like_sf"/>
</dbReference>
<evidence type="ECO:0000256" key="5">
    <source>
        <dbReference type="ARBA" id="ARBA00023136"/>
    </source>
</evidence>
<evidence type="ECO:0000256" key="3">
    <source>
        <dbReference type="ARBA" id="ARBA00022842"/>
    </source>
</evidence>
<gene>
    <name evidence="9" type="ORF">FC774_01660</name>
    <name evidence="10" type="ORF">FDB51_12065</name>
</gene>
<evidence type="ECO:0000256" key="2">
    <source>
        <dbReference type="ARBA" id="ARBA00022692"/>
    </source>
</evidence>
<feature type="transmembrane region" description="Helical" evidence="6">
    <location>
        <begin position="812"/>
        <end position="829"/>
    </location>
</feature>
<dbReference type="Gene3D" id="1.20.1110.10">
    <property type="entry name" value="Calcium-transporting ATPase, transmembrane domain"/>
    <property type="match status" value="1"/>
</dbReference>
<evidence type="ECO:0000256" key="4">
    <source>
        <dbReference type="ARBA" id="ARBA00022989"/>
    </source>
</evidence>
<accession>A0A0L9YA56</accession>
<keyword evidence="4 6" id="KW-1133">Transmembrane helix</keyword>
<protein>
    <submittedName>
        <fullName evidence="9">Cation-transporting P-type ATPase</fullName>
    </submittedName>
</protein>
<dbReference type="SUPFAM" id="SSF81660">
    <property type="entry name" value="Metal cation-transporting ATPase, ATP-binding domain N"/>
    <property type="match status" value="1"/>
</dbReference>
<feature type="domain" description="Cation-transporting P-type ATPase N-terminal" evidence="8">
    <location>
        <begin position="8"/>
        <end position="71"/>
    </location>
</feature>
<evidence type="ECO:0000259" key="7">
    <source>
        <dbReference type="Pfam" id="PF00122"/>
    </source>
</evidence>
<evidence type="ECO:0000256" key="1">
    <source>
        <dbReference type="ARBA" id="ARBA00004141"/>
    </source>
</evidence>
<evidence type="ECO:0000256" key="6">
    <source>
        <dbReference type="SAM" id="Phobius"/>
    </source>
</evidence>
<dbReference type="Gene3D" id="3.40.1110.10">
    <property type="entry name" value="Calcium-transporting ATPase, cytoplasmic domain N"/>
    <property type="match status" value="1"/>
</dbReference>
<feature type="domain" description="P-type ATPase A" evidence="7">
    <location>
        <begin position="112"/>
        <end position="224"/>
    </location>
</feature>
<feature type="transmembrane region" description="Helical" evidence="6">
    <location>
        <begin position="271"/>
        <end position="295"/>
    </location>
</feature>
<feature type="transmembrane region" description="Helical" evidence="6">
    <location>
        <begin position="784"/>
        <end position="806"/>
    </location>
</feature>
<dbReference type="Proteomes" id="UP000476820">
    <property type="component" value="Unassembled WGS sequence"/>
</dbReference>
<dbReference type="Pfam" id="PF13246">
    <property type="entry name" value="Cation_ATPase"/>
    <property type="match status" value="1"/>
</dbReference>
<feature type="transmembrane region" description="Helical" evidence="6">
    <location>
        <begin position="752"/>
        <end position="772"/>
    </location>
</feature>
<dbReference type="InterPro" id="IPR023214">
    <property type="entry name" value="HAD_sf"/>
</dbReference>